<feature type="domain" description="Sulfatase-modifying factor enzyme-like" evidence="2">
    <location>
        <begin position="156"/>
        <end position="356"/>
    </location>
</feature>
<gene>
    <name evidence="3" type="ordered locus">sce9090</name>
</gene>
<sequence length="362" mass="39109">MASGGPERAGAAADAETAPPDAAVADPPGAAAELSYTPAEPPDAAAELSYTPAEPPDAGAAMSYAAAAALDGGSLDAAAAPDAAAAALDGGSPDAVAEALDGGAPDAGLPGSSEGCPDDMVLVEGDYCPVVDQICLKHHKEYEKDQERRATPYKEAEGPTSVSERCLEYRRPSECLSKKRAPMRFCVDRYEWPNRKGELPALLVSWRQAVKACEGVGKRLCTEDEFNFACEGEEMLPYTYGFVRDATKCNIDRPFRQREVTLYHYERCMRHPKCKAELERLDQRVPAGSMPACVSPFGAYDLNGNINEWVVRLGRKSPERSGLKGGWWGPMRGRCRPTVGFHKEEDYGYEQGFRCCKDAAAR</sequence>
<dbReference type="STRING" id="448385.sce9090"/>
<dbReference type="Pfam" id="PF03781">
    <property type="entry name" value="FGE-sulfatase"/>
    <property type="match status" value="1"/>
</dbReference>
<evidence type="ECO:0000256" key="1">
    <source>
        <dbReference type="SAM" id="MobiDB-lite"/>
    </source>
</evidence>
<dbReference type="InterPro" id="IPR042095">
    <property type="entry name" value="SUMF_sf"/>
</dbReference>
<dbReference type="InterPro" id="IPR051043">
    <property type="entry name" value="Sulfatase_Mod_Factor_Kinase"/>
</dbReference>
<evidence type="ECO:0000259" key="2">
    <source>
        <dbReference type="Pfam" id="PF03781"/>
    </source>
</evidence>
<evidence type="ECO:0000313" key="3">
    <source>
        <dbReference type="EMBL" id="CAN99262.1"/>
    </source>
</evidence>
<dbReference type="HOGENOM" id="CLU_764839_0_0_7"/>
<protein>
    <submittedName>
        <fullName evidence="3">Secreted protein</fullName>
    </submittedName>
</protein>
<dbReference type="SUPFAM" id="SSF56436">
    <property type="entry name" value="C-type lectin-like"/>
    <property type="match status" value="1"/>
</dbReference>
<reference evidence="3 4" key="1">
    <citation type="journal article" date="2007" name="Nat. Biotechnol.">
        <title>Complete genome sequence of the myxobacterium Sorangium cellulosum.</title>
        <authorList>
            <person name="Schneiker S."/>
            <person name="Perlova O."/>
            <person name="Kaiser O."/>
            <person name="Gerth K."/>
            <person name="Alici A."/>
            <person name="Altmeyer M.O."/>
            <person name="Bartels D."/>
            <person name="Bekel T."/>
            <person name="Beyer S."/>
            <person name="Bode E."/>
            <person name="Bode H.B."/>
            <person name="Bolten C.J."/>
            <person name="Choudhuri J.V."/>
            <person name="Doss S."/>
            <person name="Elnakady Y.A."/>
            <person name="Frank B."/>
            <person name="Gaigalat L."/>
            <person name="Goesmann A."/>
            <person name="Groeger C."/>
            <person name="Gross F."/>
            <person name="Jelsbak L."/>
            <person name="Jelsbak L."/>
            <person name="Kalinowski J."/>
            <person name="Kegler C."/>
            <person name="Knauber T."/>
            <person name="Konietzny S."/>
            <person name="Kopp M."/>
            <person name="Krause L."/>
            <person name="Krug D."/>
            <person name="Linke B."/>
            <person name="Mahmud T."/>
            <person name="Martinez-Arias R."/>
            <person name="McHardy A.C."/>
            <person name="Merai M."/>
            <person name="Meyer F."/>
            <person name="Mormann S."/>
            <person name="Munoz-Dorado J."/>
            <person name="Perez J."/>
            <person name="Pradella S."/>
            <person name="Rachid S."/>
            <person name="Raddatz G."/>
            <person name="Rosenau F."/>
            <person name="Rueckert C."/>
            <person name="Sasse F."/>
            <person name="Scharfe M."/>
            <person name="Schuster S.C."/>
            <person name="Suen G."/>
            <person name="Treuner-Lange A."/>
            <person name="Velicer G.J."/>
            <person name="Vorholter F.-J."/>
            <person name="Weissman K.J."/>
            <person name="Welch R.D."/>
            <person name="Wenzel S.C."/>
            <person name="Whitworth D.E."/>
            <person name="Wilhelm S."/>
            <person name="Wittmann C."/>
            <person name="Bloecker H."/>
            <person name="Puehler A."/>
            <person name="Mueller R."/>
        </authorList>
    </citation>
    <scope>NUCLEOTIDE SEQUENCE [LARGE SCALE GENOMIC DNA]</scope>
    <source>
        <strain evidence="4">So ce56</strain>
    </source>
</reference>
<evidence type="ECO:0000313" key="4">
    <source>
        <dbReference type="Proteomes" id="UP000002139"/>
    </source>
</evidence>
<feature type="compositionally biased region" description="Low complexity" evidence="1">
    <location>
        <begin position="1"/>
        <end position="33"/>
    </location>
</feature>
<proteinExistence type="predicted"/>
<dbReference type="KEGG" id="scl:sce9090"/>
<feature type="region of interest" description="Disordered" evidence="1">
    <location>
        <begin position="1"/>
        <end position="54"/>
    </location>
</feature>
<dbReference type="PANTHER" id="PTHR23150:SF19">
    <property type="entry name" value="FORMYLGLYCINE-GENERATING ENZYME"/>
    <property type="match status" value="1"/>
</dbReference>
<dbReference type="InterPro" id="IPR005532">
    <property type="entry name" value="SUMF_dom"/>
</dbReference>
<dbReference type="Proteomes" id="UP000002139">
    <property type="component" value="Chromosome"/>
</dbReference>
<accession>A9G9Z7</accession>
<organism evidence="3 4">
    <name type="scientific">Sorangium cellulosum (strain So ce56)</name>
    <name type="common">Polyangium cellulosum (strain So ce56)</name>
    <dbReference type="NCBI Taxonomy" id="448385"/>
    <lineage>
        <taxon>Bacteria</taxon>
        <taxon>Pseudomonadati</taxon>
        <taxon>Myxococcota</taxon>
        <taxon>Polyangia</taxon>
        <taxon>Polyangiales</taxon>
        <taxon>Polyangiaceae</taxon>
        <taxon>Sorangium</taxon>
    </lineage>
</organism>
<dbReference type="EMBL" id="AM746676">
    <property type="protein sequence ID" value="CAN99262.1"/>
    <property type="molecule type" value="Genomic_DNA"/>
</dbReference>
<feature type="region of interest" description="Disordered" evidence="1">
    <location>
        <begin position="96"/>
        <end position="115"/>
    </location>
</feature>
<dbReference type="Gene3D" id="3.90.1580.10">
    <property type="entry name" value="paralog of FGE (formylglycine-generating enzyme)"/>
    <property type="match status" value="1"/>
</dbReference>
<dbReference type="InterPro" id="IPR016187">
    <property type="entry name" value="CTDL_fold"/>
</dbReference>
<dbReference type="GO" id="GO:0120147">
    <property type="term" value="F:formylglycine-generating oxidase activity"/>
    <property type="evidence" value="ECO:0007669"/>
    <property type="project" value="TreeGrafter"/>
</dbReference>
<keyword evidence="4" id="KW-1185">Reference proteome</keyword>
<name>A9G9Z7_SORC5</name>
<dbReference type="eggNOG" id="COG1262">
    <property type="taxonomic scope" value="Bacteria"/>
</dbReference>
<dbReference type="PANTHER" id="PTHR23150">
    <property type="entry name" value="SULFATASE MODIFYING FACTOR 1, 2"/>
    <property type="match status" value="1"/>
</dbReference>
<dbReference type="AlphaFoldDB" id="A9G9Z7"/>